<organism evidence="4 6">
    <name type="scientific">Phytophthora fragariae</name>
    <dbReference type="NCBI Taxonomy" id="53985"/>
    <lineage>
        <taxon>Eukaryota</taxon>
        <taxon>Sar</taxon>
        <taxon>Stramenopiles</taxon>
        <taxon>Oomycota</taxon>
        <taxon>Peronosporomycetes</taxon>
        <taxon>Peronosporales</taxon>
        <taxon>Peronosporaceae</taxon>
        <taxon>Phytophthora</taxon>
    </lineage>
</organism>
<evidence type="ECO:0000313" key="6">
    <source>
        <dbReference type="Proteomes" id="UP000440732"/>
    </source>
</evidence>
<accession>A0A6A3S1J7</accession>
<name>A0A6A3S1J7_9STRA</name>
<dbReference type="InterPro" id="IPR023296">
    <property type="entry name" value="Glyco_hydro_beta-prop_sf"/>
</dbReference>
<dbReference type="Proteomes" id="UP000429523">
    <property type="component" value="Unassembled WGS sequence"/>
</dbReference>
<dbReference type="EMBL" id="QXGA01001927">
    <property type="protein sequence ID" value="KAE9107196.1"/>
    <property type="molecule type" value="Genomic_DNA"/>
</dbReference>
<feature type="signal peptide" evidence="1">
    <location>
        <begin position="1"/>
        <end position="20"/>
    </location>
</feature>
<dbReference type="EMBL" id="QXGF01001952">
    <property type="protein sequence ID" value="KAE8926894.1"/>
    <property type="molecule type" value="Genomic_DNA"/>
</dbReference>
<sequence>MMKLFSVATLGLALIGAVTGAYVNPGACSGICVNTHDPSIFRRGDGTYFRFSTGGGIAVHSAPDITGPWEYKGAVLPDGTSIK</sequence>
<evidence type="ECO:0000313" key="2">
    <source>
        <dbReference type="EMBL" id="KAE8926894.1"/>
    </source>
</evidence>
<dbReference type="EMBL" id="QXFZ01001944">
    <property type="protein sequence ID" value="KAE9082833.1"/>
    <property type="molecule type" value="Genomic_DNA"/>
</dbReference>
<feature type="non-terminal residue" evidence="4">
    <location>
        <position position="83"/>
    </location>
</feature>
<dbReference type="InterPro" id="IPR050727">
    <property type="entry name" value="GH43_arabinanases"/>
</dbReference>
<keyword evidence="1" id="KW-0732">Signal</keyword>
<dbReference type="Proteomes" id="UP000440732">
    <property type="component" value="Unassembled WGS sequence"/>
</dbReference>
<evidence type="ECO:0000256" key="1">
    <source>
        <dbReference type="SAM" id="SignalP"/>
    </source>
</evidence>
<evidence type="ECO:0000313" key="4">
    <source>
        <dbReference type="EMBL" id="KAE9107196.1"/>
    </source>
</evidence>
<reference evidence="5 6" key="1">
    <citation type="submission" date="2018-08" db="EMBL/GenBank/DDBJ databases">
        <title>Genomic investigation of the strawberry pathogen Phytophthora fragariae indicates pathogenicity is determined by transcriptional variation in three key races.</title>
        <authorList>
            <person name="Adams T.M."/>
            <person name="Armitage A.D."/>
            <person name="Sobczyk M.K."/>
            <person name="Bates H.J."/>
            <person name="Dunwell J.M."/>
            <person name="Nellist C.F."/>
            <person name="Harrison R.J."/>
        </authorList>
    </citation>
    <scope>NUCLEOTIDE SEQUENCE [LARGE SCALE GENOMIC DNA]</scope>
    <source>
        <strain evidence="4 6">NOV-5</strain>
        <strain evidence="3 7">NOV-71</strain>
        <strain evidence="2 5">NOV-9</strain>
    </source>
</reference>
<dbReference type="PANTHER" id="PTHR43301:SF3">
    <property type="entry name" value="ARABINAN ENDO-1,5-ALPHA-L-ARABINOSIDASE A-RELATED"/>
    <property type="match status" value="1"/>
</dbReference>
<feature type="chain" id="PRO_5036165952" evidence="1">
    <location>
        <begin position="21"/>
        <end position="83"/>
    </location>
</feature>
<proteinExistence type="predicted"/>
<dbReference type="Proteomes" id="UP000441208">
    <property type="component" value="Unassembled WGS sequence"/>
</dbReference>
<dbReference type="AlphaFoldDB" id="A0A6A3S1J7"/>
<comment type="caution">
    <text evidence="4">The sequence shown here is derived from an EMBL/GenBank/DDBJ whole genome shotgun (WGS) entry which is preliminary data.</text>
</comment>
<evidence type="ECO:0000313" key="7">
    <source>
        <dbReference type="Proteomes" id="UP000441208"/>
    </source>
</evidence>
<dbReference type="Gene3D" id="2.115.10.20">
    <property type="entry name" value="Glycosyl hydrolase domain, family 43"/>
    <property type="match status" value="1"/>
</dbReference>
<dbReference type="SUPFAM" id="SSF75005">
    <property type="entry name" value="Arabinanase/levansucrase/invertase"/>
    <property type="match status" value="1"/>
</dbReference>
<gene>
    <name evidence="4" type="ORF">PF006_g21175</name>
    <name evidence="3" type="ORF">PF007_g22152</name>
    <name evidence="2" type="ORF">PF009_g22929</name>
</gene>
<evidence type="ECO:0000313" key="3">
    <source>
        <dbReference type="EMBL" id="KAE9082833.1"/>
    </source>
</evidence>
<evidence type="ECO:0000313" key="5">
    <source>
        <dbReference type="Proteomes" id="UP000429523"/>
    </source>
</evidence>
<protein>
    <submittedName>
        <fullName evidence="4">Uncharacterized protein</fullName>
    </submittedName>
</protein>
<dbReference type="PANTHER" id="PTHR43301">
    <property type="entry name" value="ARABINAN ENDO-1,5-ALPHA-L-ARABINOSIDASE"/>
    <property type="match status" value="1"/>
</dbReference>